<dbReference type="SMART" id="SM00192">
    <property type="entry name" value="LDLa"/>
    <property type="match status" value="1"/>
</dbReference>
<dbReference type="Gene3D" id="2.60.120.290">
    <property type="entry name" value="Spermadhesin, CUB domain"/>
    <property type="match status" value="1"/>
</dbReference>
<feature type="signal peptide" evidence="4">
    <location>
        <begin position="1"/>
        <end position="32"/>
    </location>
</feature>
<sequence length="322" mass="35858">MMSWSLKPPDGGLLRIMSVLSIGLLMMTLVAASEAIEKEKRSQIYHMSSLCKNHYLRQLYRKIDGALLWSQNERNLDCIITFQTDSILQRFMLRFDMLQLDCNDHLFVYDSAHAVGNHKADLTCRNTKQSVGAIFTRTNFVTLKYVTDNWGTDTNGFKLVITAIKDPKHSCKDFRCTLREFCIHPDLVCDGVNNCADGSDETVGTLCPISDPYTILGLELTWIVLVAVSGLLVICACFVGIAICLCRRNTRPTGNQFGNSMQLHPTVESNGSSKYVAGSTLPRETTSLPSGNWRHPAGPSGYLRIQLNLLMAIVRPICCPAN</sequence>
<dbReference type="SUPFAM" id="SSF49854">
    <property type="entry name" value="Spermadhesin, CUB domain"/>
    <property type="match status" value="1"/>
</dbReference>
<dbReference type="SUPFAM" id="SSF57424">
    <property type="entry name" value="LDL receptor-like module"/>
    <property type="match status" value="1"/>
</dbReference>
<dbReference type="PROSITE" id="PS01209">
    <property type="entry name" value="LDLRA_1"/>
    <property type="match status" value="1"/>
</dbReference>
<dbReference type="Gene3D" id="4.10.400.10">
    <property type="entry name" value="Low-density Lipoprotein Receptor"/>
    <property type="match status" value="1"/>
</dbReference>
<reference evidence="5" key="1">
    <citation type="submission" date="2019-10" db="EMBL/GenBank/DDBJ databases">
        <title>Short sand fly seasons in Tbilisi, Georgia, hinder development of host immunity to saliva of the visceral leishmaniasis vector Phlebotomus kandelakii.</title>
        <authorList>
            <person name="Oliveira F."/>
            <person name="Giorgobiani E."/>
            <person name="Guimaraes-Costa A.B."/>
            <person name="Abdeladhim M."/>
            <person name="Oristian J."/>
            <person name="Tskhvaradze L."/>
            <person name="Tsertsvadze N."/>
            <person name="Zakalashvili M."/>
            <person name="Valenzuela J.G."/>
            <person name="Kamhawi S."/>
        </authorList>
    </citation>
    <scope>NUCLEOTIDE SEQUENCE</scope>
    <source>
        <strain evidence="5">Wild-capture in Tbilisi</strain>
        <tissue evidence="5">Salivary glands</tissue>
    </source>
</reference>
<evidence type="ECO:0000313" key="5">
    <source>
        <dbReference type="EMBL" id="NBJ60356.1"/>
    </source>
</evidence>
<keyword evidence="3" id="KW-1133">Transmembrane helix</keyword>
<protein>
    <submittedName>
        <fullName evidence="5">Putative low-density lipoprotein receptor domain class a</fullName>
    </submittedName>
</protein>
<dbReference type="AlphaFoldDB" id="A0A6B2EDJ9"/>
<feature type="transmembrane region" description="Helical" evidence="3">
    <location>
        <begin position="220"/>
        <end position="246"/>
    </location>
</feature>
<keyword evidence="5" id="KW-0675">Receptor</keyword>
<dbReference type="InterPro" id="IPR023415">
    <property type="entry name" value="LDLR_class-A_CS"/>
</dbReference>
<keyword evidence="1" id="KW-1015">Disulfide bond</keyword>
<dbReference type="InterPro" id="IPR002172">
    <property type="entry name" value="LDrepeatLR_classA_rpt"/>
</dbReference>
<evidence type="ECO:0000256" key="3">
    <source>
        <dbReference type="SAM" id="Phobius"/>
    </source>
</evidence>
<organism evidence="5">
    <name type="scientific">Phlebotomus kandelakii</name>
    <dbReference type="NCBI Taxonomy" id="1109342"/>
    <lineage>
        <taxon>Eukaryota</taxon>
        <taxon>Metazoa</taxon>
        <taxon>Ecdysozoa</taxon>
        <taxon>Arthropoda</taxon>
        <taxon>Hexapoda</taxon>
        <taxon>Insecta</taxon>
        <taxon>Pterygota</taxon>
        <taxon>Neoptera</taxon>
        <taxon>Endopterygota</taxon>
        <taxon>Diptera</taxon>
        <taxon>Nematocera</taxon>
        <taxon>Psychodoidea</taxon>
        <taxon>Psychodidae</taxon>
        <taxon>Phlebotomus</taxon>
        <taxon>Larroussius</taxon>
    </lineage>
</organism>
<name>A0A6B2EDJ9_9DIPT</name>
<dbReference type="PROSITE" id="PS50068">
    <property type="entry name" value="LDLRA_2"/>
    <property type="match status" value="1"/>
</dbReference>
<keyword evidence="5" id="KW-0449">Lipoprotein</keyword>
<keyword evidence="4" id="KW-0732">Signal</keyword>
<evidence type="ECO:0000256" key="4">
    <source>
        <dbReference type="SAM" id="SignalP"/>
    </source>
</evidence>
<accession>A0A6B2EDJ9</accession>
<feature type="chain" id="PRO_5025364398" evidence="4">
    <location>
        <begin position="33"/>
        <end position="322"/>
    </location>
</feature>
<dbReference type="PANTHER" id="PTHR24652">
    <property type="entry name" value="LOW-DENSITY LIPOPROTEIN RECEPTOR CLASS A DOMAIN-CONTAINING PROTEIN 2"/>
    <property type="match status" value="1"/>
</dbReference>
<comment type="caution">
    <text evidence="2">Lacks conserved residue(s) required for the propagation of feature annotation.</text>
</comment>
<dbReference type="EMBL" id="GIFK01002653">
    <property type="protein sequence ID" value="NBJ60356.1"/>
    <property type="molecule type" value="Transcribed_RNA"/>
</dbReference>
<dbReference type="InterPro" id="IPR042333">
    <property type="entry name" value="LRAD2/Mig-13-like"/>
</dbReference>
<keyword evidence="3" id="KW-0472">Membrane</keyword>
<dbReference type="PANTHER" id="PTHR24652:SF69">
    <property type="entry name" value="CUB DOMAIN-CONTAINING PROTEIN"/>
    <property type="match status" value="1"/>
</dbReference>
<dbReference type="Pfam" id="PF00057">
    <property type="entry name" value="Ldl_recept_a"/>
    <property type="match status" value="1"/>
</dbReference>
<dbReference type="InterPro" id="IPR036055">
    <property type="entry name" value="LDL_receptor-like_sf"/>
</dbReference>
<dbReference type="InterPro" id="IPR035914">
    <property type="entry name" value="Sperma_CUB_dom_sf"/>
</dbReference>
<evidence type="ECO:0000256" key="1">
    <source>
        <dbReference type="ARBA" id="ARBA00023157"/>
    </source>
</evidence>
<keyword evidence="3" id="KW-0812">Transmembrane</keyword>
<proteinExistence type="predicted"/>
<dbReference type="CDD" id="cd00112">
    <property type="entry name" value="LDLa"/>
    <property type="match status" value="1"/>
</dbReference>
<evidence type="ECO:0000256" key="2">
    <source>
        <dbReference type="PROSITE-ProRule" id="PRU00124"/>
    </source>
</evidence>